<feature type="domain" description="C2H2-type" evidence="2">
    <location>
        <begin position="29"/>
        <end position="50"/>
    </location>
</feature>
<feature type="region of interest" description="Disordered" evidence="1">
    <location>
        <begin position="137"/>
        <end position="166"/>
    </location>
</feature>
<dbReference type="PROSITE" id="PS00028">
    <property type="entry name" value="ZINC_FINGER_C2H2_1"/>
    <property type="match status" value="1"/>
</dbReference>
<evidence type="ECO:0000256" key="1">
    <source>
        <dbReference type="SAM" id="MobiDB-lite"/>
    </source>
</evidence>
<organism evidence="3 4">
    <name type="scientific">Trichonephila inaurata madagascariensis</name>
    <dbReference type="NCBI Taxonomy" id="2747483"/>
    <lineage>
        <taxon>Eukaryota</taxon>
        <taxon>Metazoa</taxon>
        <taxon>Ecdysozoa</taxon>
        <taxon>Arthropoda</taxon>
        <taxon>Chelicerata</taxon>
        <taxon>Arachnida</taxon>
        <taxon>Araneae</taxon>
        <taxon>Araneomorphae</taxon>
        <taxon>Entelegynae</taxon>
        <taxon>Araneoidea</taxon>
        <taxon>Nephilidae</taxon>
        <taxon>Trichonephila</taxon>
        <taxon>Trichonephila inaurata</taxon>
    </lineage>
</organism>
<proteinExistence type="predicted"/>
<accession>A0A8X6XTM6</accession>
<reference evidence="3" key="1">
    <citation type="submission" date="2020-08" db="EMBL/GenBank/DDBJ databases">
        <title>Multicomponent nature underlies the extraordinary mechanical properties of spider dragline silk.</title>
        <authorList>
            <person name="Kono N."/>
            <person name="Nakamura H."/>
            <person name="Mori M."/>
            <person name="Yoshida Y."/>
            <person name="Ohtoshi R."/>
            <person name="Malay A.D."/>
            <person name="Moran D.A.P."/>
            <person name="Tomita M."/>
            <person name="Numata K."/>
            <person name="Arakawa K."/>
        </authorList>
    </citation>
    <scope>NUCLEOTIDE SEQUENCE</scope>
</reference>
<dbReference type="AlphaFoldDB" id="A0A8X6XTM6"/>
<evidence type="ECO:0000313" key="4">
    <source>
        <dbReference type="Proteomes" id="UP000886998"/>
    </source>
</evidence>
<dbReference type="Proteomes" id="UP000886998">
    <property type="component" value="Unassembled WGS sequence"/>
</dbReference>
<dbReference type="InterPro" id="IPR013087">
    <property type="entry name" value="Znf_C2H2_type"/>
</dbReference>
<evidence type="ECO:0000313" key="3">
    <source>
        <dbReference type="EMBL" id="GFY58903.1"/>
    </source>
</evidence>
<evidence type="ECO:0000259" key="2">
    <source>
        <dbReference type="PROSITE" id="PS00028"/>
    </source>
</evidence>
<keyword evidence="4" id="KW-1185">Reference proteome</keyword>
<protein>
    <recommendedName>
        <fullName evidence="2">C2H2-type domain-containing protein</fullName>
    </recommendedName>
</protein>
<comment type="caution">
    <text evidence="3">The sequence shown here is derived from an EMBL/GenBank/DDBJ whole genome shotgun (WGS) entry which is preliminary data.</text>
</comment>
<dbReference type="EMBL" id="BMAV01012333">
    <property type="protein sequence ID" value="GFY58903.1"/>
    <property type="molecule type" value="Genomic_DNA"/>
</dbReference>
<sequence>MNNSKEESPIAFRTRGTYTFEEAATNGFCKLCAARFPTMEGLWTHLRDEHSEPSSRKTLAMEAFPIFFRLDRLQDVLPTQDVVASTPTLMPMGNCSPHGSPRVLESTRIEELFVGSEPDPPLPRAPFPRRTMWENFRGKPQDVSAPFNEHSRWENPSVPRGQGRSS</sequence>
<gene>
    <name evidence="3" type="ORF">TNIN_191191</name>
</gene>
<name>A0A8X6XTM6_9ARAC</name>